<accession>A0A6J5R4F7</accession>
<proteinExistence type="predicted"/>
<sequence length="117" mass="13406">MQNTEFETVWSGNTWRTYPRPELGTTAMVRTDPRQKETTVNGRKLVAAVNRQVVRAAFTSEWRSANQLARFAGMTVQGVRRHLRDALNDGVCECRVVPAVRSWGRSERQYRVPQVEA</sequence>
<reference evidence="1" key="1">
    <citation type="submission" date="2020-05" db="EMBL/GenBank/DDBJ databases">
        <authorList>
            <person name="Chiriac C."/>
            <person name="Salcher M."/>
            <person name="Ghai R."/>
            <person name="Kavagutti S V."/>
        </authorList>
    </citation>
    <scope>NUCLEOTIDE SEQUENCE</scope>
</reference>
<dbReference type="EMBL" id="LR797190">
    <property type="protein sequence ID" value="CAB4192200.1"/>
    <property type="molecule type" value="Genomic_DNA"/>
</dbReference>
<evidence type="ECO:0000313" key="1">
    <source>
        <dbReference type="EMBL" id="CAB4192200.1"/>
    </source>
</evidence>
<name>A0A6J5R4F7_9CAUD</name>
<protein>
    <submittedName>
        <fullName evidence="1">Uncharacterized protein</fullName>
    </submittedName>
</protein>
<gene>
    <name evidence="1" type="ORF">UFOVP1236_16</name>
</gene>
<organism evidence="1">
    <name type="scientific">uncultured Caudovirales phage</name>
    <dbReference type="NCBI Taxonomy" id="2100421"/>
    <lineage>
        <taxon>Viruses</taxon>
        <taxon>Duplodnaviria</taxon>
        <taxon>Heunggongvirae</taxon>
        <taxon>Uroviricota</taxon>
        <taxon>Caudoviricetes</taxon>
        <taxon>Peduoviridae</taxon>
        <taxon>Maltschvirus</taxon>
        <taxon>Maltschvirus maltsch</taxon>
    </lineage>
</organism>